<dbReference type="AlphaFoldDB" id="A0A0F9R7X0"/>
<protein>
    <submittedName>
        <fullName evidence="1">Uncharacterized protein</fullName>
    </submittedName>
</protein>
<gene>
    <name evidence="1" type="ORF">LCGC14_0610390</name>
</gene>
<dbReference type="EMBL" id="LAZR01001010">
    <property type="protein sequence ID" value="KKN52645.1"/>
    <property type="molecule type" value="Genomic_DNA"/>
</dbReference>
<reference evidence="1" key="1">
    <citation type="journal article" date="2015" name="Nature">
        <title>Complex archaea that bridge the gap between prokaryotes and eukaryotes.</title>
        <authorList>
            <person name="Spang A."/>
            <person name="Saw J.H."/>
            <person name="Jorgensen S.L."/>
            <person name="Zaremba-Niedzwiedzka K."/>
            <person name="Martijn J."/>
            <person name="Lind A.E."/>
            <person name="van Eijk R."/>
            <person name="Schleper C."/>
            <person name="Guy L."/>
            <person name="Ettema T.J."/>
        </authorList>
    </citation>
    <scope>NUCLEOTIDE SEQUENCE</scope>
</reference>
<comment type="caution">
    <text evidence="1">The sequence shown here is derived from an EMBL/GenBank/DDBJ whole genome shotgun (WGS) entry which is preliminary data.</text>
</comment>
<sequence length="63" mass="7081">MAEFNFDASIPDLIQELKAIDCPVSLEHALVHMECAMEDYPYDLDQIAHDLGIAYSILKVLNS</sequence>
<proteinExistence type="predicted"/>
<name>A0A0F9R7X0_9ZZZZ</name>
<accession>A0A0F9R7X0</accession>
<evidence type="ECO:0000313" key="1">
    <source>
        <dbReference type="EMBL" id="KKN52645.1"/>
    </source>
</evidence>
<organism evidence="1">
    <name type="scientific">marine sediment metagenome</name>
    <dbReference type="NCBI Taxonomy" id="412755"/>
    <lineage>
        <taxon>unclassified sequences</taxon>
        <taxon>metagenomes</taxon>
        <taxon>ecological metagenomes</taxon>
    </lineage>
</organism>